<gene>
    <name evidence="3" type="ORF">KC01_LOCUS39140</name>
</gene>
<dbReference type="InterPro" id="IPR007110">
    <property type="entry name" value="Ig-like_dom"/>
</dbReference>
<accession>A0AAV2MHT9</accession>
<dbReference type="InterPro" id="IPR036179">
    <property type="entry name" value="Ig-like_dom_sf"/>
</dbReference>
<dbReference type="InterPro" id="IPR003599">
    <property type="entry name" value="Ig_sub"/>
</dbReference>
<keyword evidence="1" id="KW-0812">Transmembrane</keyword>
<dbReference type="SMART" id="SM00409">
    <property type="entry name" value="IG"/>
    <property type="match status" value="1"/>
</dbReference>
<evidence type="ECO:0000259" key="2">
    <source>
        <dbReference type="PROSITE" id="PS50835"/>
    </source>
</evidence>
<dbReference type="InterPro" id="IPR013783">
    <property type="entry name" value="Ig-like_fold"/>
</dbReference>
<name>A0AAV2MHT9_KNICA</name>
<sequence>MRPFDRIFHVCERRRQSLTDAHMMHTLGPVILLSTLDQEKPFFHVEQTPQASAPLGDPVQLNCSVVSKNECLQRCPSKRNVHWFRAGASASAASVMYTYESRSDKQLQRTCVYSLSTTIETYEDTGPYYCAVAACGHVLFGAGTNVNISSDRLDLLPVCAALGLLLICSTVANALMLCRVRKAAHANGLSASKHLEILDTNAADQSNVEEDTITGMNYAVLDLPRRKVKRSNIQTGSPSECLYSAPRAHR</sequence>
<evidence type="ECO:0000313" key="4">
    <source>
        <dbReference type="Proteomes" id="UP001497482"/>
    </source>
</evidence>
<feature type="transmembrane region" description="Helical" evidence="1">
    <location>
        <begin position="155"/>
        <end position="177"/>
    </location>
</feature>
<keyword evidence="1" id="KW-1133">Transmembrane helix</keyword>
<evidence type="ECO:0000256" key="1">
    <source>
        <dbReference type="SAM" id="Phobius"/>
    </source>
</evidence>
<protein>
    <recommendedName>
        <fullName evidence="2">Ig-like domain-containing protein</fullName>
    </recommendedName>
</protein>
<proteinExistence type="predicted"/>
<dbReference type="PROSITE" id="PS50835">
    <property type="entry name" value="IG_LIKE"/>
    <property type="match status" value="1"/>
</dbReference>
<keyword evidence="1" id="KW-0472">Membrane</keyword>
<dbReference type="SUPFAM" id="SSF48726">
    <property type="entry name" value="Immunoglobulin"/>
    <property type="match status" value="1"/>
</dbReference>
<evidence type="ECO:0000313" key="3">
    <source>
        <dbReference type="EMBL" id="CAL1612849.1"/>
    </source>
</evidence>
<organism evidence="3 4">
    <name type="scientific">Knipowitschia caucasica</name>
    <name type="common">Caucasian dwarf goby</name>
    <name type="synonym">Pomatoschistus caucasicus</name>
    <dbReference type="NCBI Taxonomy" id="637954"/>
    <lineage>
        <taxon>Eukaryota</taxon>
        <taxon>Metazoa</taxon>
        <taxon>Chordata</taxon>
        <taxon>Craniata</taxon>
        <taxon>Vertebrata</taxon>
        <taxon>Euteleostomi</taxon>
        <taxon>Actinopterygii</taxon>
        <taxon>Neopterygii</taxon>
        <taxon>Teleostei</taxon>
        <taxon>Neoteleostei</taxon>
        <taxon>Acanthomorphata</taxon>
        <taxon>Gobiaria</taxon>
        <taxon>Gobiiformes</taxon>
        <taxon>Gobioidei</taxon>
        <taxon>Gobiidae</taxon>
        <taxon>Gobiinae</taxon>
        <taxon>Knipowitschia</taxon>
    </lineage>
</organism>
<dbReference type="EMBL" id="OZ035830">
    <property type="protein sequence ID" value="CAL1612849.1"/>
    <property type="molecule type" value="Genomic_DNA"/>
</dbReference>
<reference evidence="3 4" key="1">
    <citation type="submission" date="2024-04" db="EMBL/GenBank/DDBJ databases">
        <authorList>
            <person name="Waldvogel A.-M."/>
            <person name="Schoenle A."/>
        </authorList>
    </citation>
    <scope>NUCLEOTIDE SEQUENCE [LARGE SCALE GENOMIC DNA]</scope>
</reference>
<dbReference type="Proteomes" id="UP001497482">
    <property type="component" value="Chromosome 8"/>
</dbReference>
<dbReference type="AlphaFoldDB" id="A0AAV2MHT9"/>
<dbReference type="Gene3D" id="2.60.40.10">
    <property type="entry name" value="Immunoglobulins"/>
    <property type="match status" value="1"/>
</dbReference>
<keyword evidence="4" id="KW-1185">Reference proteome</keyword>
<feature type="domain" description="Ig-like" evidence="2">
    <location>
        <begin position="41"/>
        <end position="149"/>
    </location>
</feature>